<dbReference type="Pfam" id="PF00534">
    <property type="entry name" value="Glycos_transf_1"/>
    <property type="match status" value="1"/>
</dbReference>
<dbReference type="InterPro" id="IPR028098">
    <property type="entry name" value="Glyco_trans_4-like_N"/>
</dbReference>
<evidence type="ECO:0000259" key="2">
    <source>
        <dbReference type="Pfam" id="PF13439"/>
    </source>
</evidence>
<organism evidence="3 4">
    <name type="scientific">Thermodesulfovibrio yellowstonii</name>
    <dbReference type="NCBI Taxonomy" id="28262"/>
    <lineage>
        <taxon>Bacteria</taxon>
        <taxon>Pseudomonadati</taxon>
        <taxon>Nitrospirota</taxon>
        <taxon>Thermodesulfovibrionia</taxon>
        <taxon>Thermodesulfovibrionales</taxon>
        <taxon>Thermodesulfovibrionaceae</taxon>
        <taxon>Thermodesulfovibrio</taxon>
    </lineage>
</organism>
<dbReference type="Pfam" id="PF13439">
    <property type="entry name" value="Glyco_transf_4"/>
    <property type="match status" value="1"/>
</dbReference>
<dbReference type="GO" id="GO:0016757">
    <property type="term" value="F:glycosyltransferase activity"/>
    <property type="evidence" value="ECO:0007669"/>
    <property type="project" value="InterPro"/>
</dbReference>
<protein>
    <submittedName>
        <fullName evidence="3">Glycosyltransferase WbuB</fullName>
    </submittedName>
</protein>
<accession>A0A9W6LK34</accession>
<reference evidence="3" key="1">
    <citation type="submission" date="2022-12" db="EMBL/GenBank/DDBJ databases">
        <title>Reference genome sequencing for broad-spectrum identification of bacterial and archaeal isolates by mass spectrometry.</title>
        <authorList>
            <person name="Sekiguchi Y."/>
            <person name="Tourlousse D.M."/>
        </authorList>
    </citation>
    <scope>NUCLEOTIDE SEQUENCE</scope>
    <source>
        <strain evidence="3">TSL-P1</strain>
    </source>
</reference>
<proteinExistence type="predicted"/>
<dbReference type="EMBL" id="BSDX01000001">
    <property type="protein sequence ID" value="GLI52415.1"/>
    <property type="molecule type" value="Genomic_DNA"/>
</dbReference>
<dbReference type="AlphaFoldDB" id="A0A9W6LK34"/>
<evidence type="ECO:0000313" key="4">
    <source>
        <dbReference type="Proteomes" id="UP001144297"/>
    </source>
</evidence>
<dbReference type="CDD" id="cd03794">
    <property type="entry name" value="GT4_WbuB-like"/>
    <property type="match status" value="1"/>
</dbReference>
<feature type="domain" description="Glycosyl transferase family 1" evidence="1">
    <location>
        <begin position="219"/>
        <end position="384"/>
    </location>
</feature>
<dbReference type="SUPFAM" id="SSF53756">
    <property type="entry name" value="UDP-Glycosyltransferase/glycogen phosphorylase"/>
    <property type="match status" value="1"/>
</dbReference>
<feature type="domain" description="Glycosyltransferase subfamily 4-like N-terminal" evidence="2">
    <location>
        <begin position="19"/>
        <end position="207"/>
    </location>
</feature>
<dbReference type="PANTHER" id="PTHR12526:SF622">
    <property type="entry name" value="GLYCOSYLTRANSFERASE (GROUP I)"/>
    <property type="match status" value="1"/>
</dbReference>
<evidence type="ECO:0000259" key="1">
    <source>
        <dbReference type="Pfam" id="PF00534"/>
    </source>
</evidence>
<dbReference type="Proteomes" id="UP001144297">
    <property type="component" value="Unassembled WGS sequence"/>
</dbReference>
<sequence length="406" mass="47156">MVKKNIWIINEYAGSPYHGMEFRHYYLGKELLKLGYNVIIITASYSHLLRNPPKIKDRFELEKIDGIDYLWIKVPHYSKSWDKKRVIKWLFFTYSLFKLPLHKLPKPDYIIISPMETLPVLPSYKLAKKYDSKLIFEVKDIWPLSIIELGNYSPKHPFIKLLKYFEDMAIRKSDLIVSVLPNYGEYLKDNGYKDKNFIYIPNGVDLEDMERTEPLNEDIKKQIPMDKFKVAYTGTIGIANALEYLVEAGKILKDYKDILIFIVGEGGEKEKLQKMAEGYDNIKFLPAIPKRQVQSLLSLVDACYIGLKNKHLFKYGVSPNKIFDYMYAGKPIIHAINTKNDIVTMANCGVSTQAENPKAISEAILKLYNISKEERKKLGENGKKYVIENHSYEKLAKRLDEVLKCI</sequence>
<gene>
    <name evidence="3" type="ORF">TISLANDTSLP1_01080</name>
</gene>
<keyword evidence="4" id="KW-1185">Reference proteome</keyword>
<dbReference type="PANTHER" id="PTHR12526">
    <property type="entry name" value="GLYCOSYLTRANSFERASE"/>
    <property type="match status" value="1"/>
</dbReference>
<evidence type="ECO:0000313" key="3">
    <source>
        <dbReference type="EMBL" id="GLI52415.1"/>
    </source>
</evidence>
<comment type="caution">
    <text evidence="3">The sequence shown here is derived from an EMBL/GenBank/DDBJ whole genome shotgun (WGS) entry which is preliminary data.</text>
</comment>
<dbReference type="Gene3D" id="3.40.50.2000">
    <property type="entry name" value="Glycogen Phosphorylase B"/>
    <property type="match status" value="2"/>
</dbReference>
<name>A0A9W6LK34_9BACT</name>
<dbReference type="InterPro" id="IPR001296">
    <property type="entry name" value="Glyco_trans_1"/>
</dbReference>